<reference evidence="14" key="1">
    <citation type="journal article" date="2019" name="Nat. Commun.">
        <title>The genome of broomcorn millet.</title>
        <authorList>
            <person name="Zou C."/>
            <person name="Miki D."/>
            <person name="Li D."/>
            <person name="Tang Q."/>
            <person name="Xiao L."/>
            <person name="Rajput S."/>
            <person name="Deng P."/>
            <person name="Jia W."/>
            <person name="Huang R."/>
            <person name="Zhang M."/>
            <person name="Sun Y."/>
            <person name="Hu J."/>
            <person name="Fu X."/>
            <person name="Schnable P.S."/>
            <person name="Li F."/>
            <person name="Zhang H."/>
            <person name="Feng B."/>
            <person name="Zhu X."/>
            <person name="Liu R."/>
            <person name="Schnable J.C."/>
            <person name="Zhu J.-K."/>
            <person name="Zhang H."/>
        </authorList>
    </citation>
    <scope>NUCLEOTIDE SEQUENCE [LARGE SCALE GENOMIC DNA]</scope>
</reference>
<proteinExistence type="inferred from homology"/>
<feature type="domain" description="Plastocyanin-like" evidence="10">
    <location>
        <begin position="341"/>
        <end position="429"/>
    </location>
</feature>
<evidence type="ECO:0000259" key="12">
    <source>
        <dbReference type="Pfam" id="PF07732"/>
    </source>
</evidence>
<feature type="compositionally biased region" description="Basic and acidic residues" evidence="9">
    <location>
        <begin position="1"/>
        <end position="14"/>
    </location>
</feature>
<name>A0A3L6R136_PANMI</name>
<dbReference type="EMBL" id="PQIB02000010">
    <property type="protein sequence ID" value="RLM92678.1"/>
    <property type="molecule type" value="Genomic_DNA"/>
</dbReference>
<comment type="subcellular location">
    <subcellularLocation>
        <location evidence="2">Secreted</location>
    </subcellularLocation>
</comment>
<feature type="domain" description="Plastocyanin-like" evidence="11">
    <location>
        <begin position="585"/>
        <end position="613"/>
    </location>
</feature>
<dbReference type="PANTHER" id="PTHR11709">
    <property type="entry name" value="MULTI-COPPER OXIDASE"/>
    <property type="match status" value="1"/>
</dbReference>
<dbReference type="InterPro" id="IPR045087">
    <property type="entry name" value="Cu-oxidase_fam"/>
</dbReference>
<evidence type="ECO:0000313" key="14">
    <source>
        <dbReference type="Proteomes" id="UP000275267"/>
    </source>
</evidence>
<evidence type="ECO:0000256" key="3">
    <source>
        <dbReference type="ARBA" id="ARBA00010609"/>
    </source>
</evidence>
<dbReference type="Pfam" id="PF00394">
    <property type="entry name" value="Cu-oxidase"/>
    <property type="match status" value="1"/>
</dbReference>
<dbReference type="GO" id="GO:0005507">
    <property type="term" value="F:copper ion binding"/>
    <property type="evidence" value="ECO:0007669"/>
    <property type="project" value="InterPro"/>
</dbReference>
<evidence type="ECO:0000313" key="13">
    <source>
        <dbReference type="EMBL" id="RLM92678.1"/>
    </source>
</evidence>
<dbReference type="STRING" id="4540.A0A3L6R136"/>
<keyword evidence="4" id="KW-0964">Secreted</keyword>
<dbReference type="PROSITE" id="PS00079">
    <property type="entry name" value="MULTICOPPER_OXIDASE1"/>
    <property type="match status" value="1"/>
</dbReference>
<dbReference type="GO" id="GO:0005576">
    <property type="term" value="C:extracellular region"/>
    <property type="evidence" value="ECO:0007669"/>
    <property type="project" value="UniProtKB-SubCell"/>
</dbReference>
<dbReference type="InterPro" id="IPR008972">
    <property type="entry name" value="Cupredoxin"/>
</dbReference>
<sequence>MSIRELAGDEEGKSRPCNGLLKRGGSGDWASAGSVATTPGGMSPARIFTNNPVEVRSSATRPPPSSLPESRWPVPSINPRPHPGSNGVGAAHDLPNSGRTERAASAWSSCYGVAGPGGHGSNDLYGVNPIWILLRRCRLVGFAKRMMLRQQSAPPGDGAYAEALRTWPHGSDSEAMRRTRSNVAPPARHGASWHPGAASLRARFGGNLVDGWFEHVSPLDARCPWRRGDVWAVRLPRVQARRVAGRCGGPDLRGFELVRIRQRGSPWADCTVGVTRCPILSGETFTYRFVVSRPGTYLYHAHYGMQRVAGLDGILVVSVPDGVVEPFAYDEEHTVLLMDWTYRLRVGSLTSLSSLNFEIEGHSMTVVEADGHYVRPVVVRSLFVYSGETYSVLVTADQDPSRNYWAASHVVGRKRETPSAMAVLSYAGNDPRAPPPTPRPAGPAWDDAAPRVEQSRSVAVAHPDHALPVPPRPDRTLLLLNANTRIDGHVRWAINGVSLRFPATPYLVSMKRGPRNAYDQRPPADAYDHRSYDIGSAAAAGGTVASAAYRVAPGSVENVVLQNAVALNNRSERDAPVAPPRAGSVADNPGVWLFHCHIEAHVYMGMGVVFEEGVDKVGRLPSSIMGCGRSRGLN</sequence>
<dbReference type="PANTHER" id="PTHR11709:SF91">
    <property type="entry name" value="L-ASCORBATE OXIDASE"/>
    <property type="match status" value="1"/>
</dbReference>
<keyword evidence="7" id="KW-0560">Oxidoreductase</keyword>
<dbReference type="AlphaFoldDB" id="A0A3L6R136"/>
<accession>A0A3L6R136</accession>
<evidence type="ECO:0000256" key="2">
    <source>
        <dbReference type="ARBA" id="ARBA00004613"/>
    </source>
</evidence>
<evidence type="ECO:0000256" key="4">
    <source>
        <dbReference type="ARBA" id="ARBA00022525"/>
    </source>
</evidence>
<evidence type="ECO:0000256" key="7">
    <source>
        <dbReference type="ARBA" id="ARBA00023002"/>
    </source>
</evidence>
<feature type="region of interest" description="Disordered" evidence="9">
    <location>
        <begin position="427"/>
        <end position="449"/>
    </location>
</feature>
<keyword evidence="6" id="KW-0677">Repeat</keyword>
<dbReference type="Proteomes" id="UP000275267">
    <property type="component" value="Unassembled WGS sequence"/>
</dbReference>
<dbReference type="SUPFAM" id="SSF49503">
    <property type="entry name" value="Cupredoxins"/>
    <property type="match status" value="3"/>
</dbReference>
<comment type="caution">
    <text evidence="13">The sequence shown here is derived from an EMBL/GenBank/DDBJ whole genome shotgun (WGS) entry which is preliminary data.</text>
</comment>
<gene>
    <name evidence="13" type="ORF">C2845_PM08G01140</name>
</gene>
<dbReference type="GO" id="GO:0016491">
    <property type="term" value="F:oxidoreductase activity"/>
    <property type="evidence" value="ECO:0007669"/>
    <property type="project" value="UniProtKB-KW"/>
</dbReference>
<dbReference type="InterPro" id="IPR002355">
    <property type="entry name" value="Cu_oxidase_Cu_BS"/>
</dbReference>
<feature type="domain" description="Plastocyanin-like" evidence="12">
    <location>
        <begin position="260"/>
        <end position="319"/>
    </location>
</feature>
<protein>
    <submittedName>
        <fullName evidence="13">L-ascorbate oxidase-like</fullName>
    </submittedName>
</protein>
<keyword evidence="8" id="KW-0186">Copper</keyword>
<comment type="cofactor">
    <cofactor evidence="1">
        <name>Cu cation</name>
        <dbReference type="ChEBI" id="CHEBI:23378"/>
    </cofactor>
</comment>
<dbReference type="Pfam" id="PF07732">
    <property type="entry name" value="Cu-oxidase_3"/>
    <property type="match status" value="1"/>
</dbReference>
<evidence type="ECO:0000256" key="1">
    <source>
        <dbReference type="ARBA" id="ARBA00001935"/>
    </source>
</evidence>
<dbReference type="Pfam" id="PF07731">
    <property type="entry name" value="Cu-oxidase_2"/>
    <property type="match status" value="1"/>
</dbReference>
<evidence type="ECO:0000256" key="5">
    <source>
        <dbReference type="ARBA" id="ARBA00022723"/>
    </source>
</evidence>
<keyword evidence="5" id="KW-0479">Metal-binding</keyword>
<feature type="region of interest" description="Disordered" evidence="9">
    <location>
        <begin position="1"/>
        <end position="99"/>
    </location>
</feature>
<dbReference type="InterPro" id="IPR001117">
    <property type="entry name" value="Cu-oxidase_2nd"/>
</dbReference>
<dbReference type="OrthoDB" id="2121828at2759"/>
<dbReference type="Gene3D" id="2.60.40.420">
    <property type="entry name" value="Cupredoxins - blue copper proteins"/>
    <property type="match status" value="4"/>
</dbReference>
<evidence type="ECO:0000259" key="10">
    <source>
        <dbReference type="Pfam" id="PF00394"/>
    </source>
</evidence>
<keyword evidence="14" id="KW-1185">Reference proteome</keyword>
<dbReference type="InterPro" id="IPR011706">
    <property type="entry name" value="Cu-oxidase_C"/>
</dbReference>
<organism evidence="13 14">
    <name type="scientific">Panicum miliaceum</name>
    <name type="common">Proso millet</name>
    <name type="synonym">Broomcorn millet</name>
    <dbReference type="NCBI Taxonomy" id="4540"/>
    <lineage>
        <taxon>Eukaryota</taxon>
        <taxon>Viridiplantae</taxon>
        <taxon>Streptophyta</taxon>
        <taxon>Embryophyta</taxon>
        <taxon>Tracheophyta</taxon>
        <taxon>Spermatophyta</taxon>
        <taxon>Magnoliopsida</taxon>
        <taxon>Liliopsida</taxon>
        <taxon>Poales</taxon>
        <taxon>Poaceae</taxon>
        <taxon>PACMAD clade</taxon>
        <taxon>Panicoideae</taxon>
        <taxon>Panicodae</taxon>
        <taxon>Paniceae</taxon>
        <taxon>Panicinae</taxon>
        <taxon>Panicum</taxon>
        <taxon>Panicum sect. Panicum</taxon>
    </lineage>
</organism>
<dbReference type="PROSITE" id="PS00080">
    <property type="entry name" value="MULTICOPPER_OXIDASE2"/>
    <property type="match status" value="1"/>
</dbReference>
<dbReference type="InterPro" id="IPR033138">
    <property type="entry name" value="Cu_oxidase_CS"/>
</dbReference>
<dbReference type="InterPro" id="IPR011707">
    <property type="entry name" value="Cu-oxidase-like_N"/>
</dbReference>
<feature type="compositionally biased region" description="Polar residues" evidence="9">
    <location>
        <begin position="48"/>
        <end position="60"/>
    </location>
</feature>
<feature type="compositionally biased region" description="Pro residues" evidence="9">
    <location>
        <begin position="432"/>
        <end position="441"/>
    </location>
</feature>
<comment type="similarity">
    <text evidence="3">Belongs to the multicopper oxidase family.</text>
</comment>
<evidence type="ECO:0000256" key="6">
    <source>
        <dbReference type="ARBA" id="ARBA00022737"/>
    </source>
</evidence>
<evidence type="ECO:0000256" key="8">
    <source>
        <dbReference type="ARBA" id="ARBA00023008"/>
    </source>
</evidence>
<evidence type="ECO:0000259" key="11">
    <source>
        <dbReference type="Pfam" id="PF07731"/>
    </source>
</evidence>
<evidence type="ECO:0000256" key="9">
    <source>
        <dbReference type="SAM" id="MobiDB-lite"/>
    </source>
</evidence>